<evidence type="ECO:0000313" key="2">
    <source>
        <dbReference type="EMBL" id="BBZ42469.1"/>
    </source>
</evidence>
<sequence>MLGASMAGLLAARVLADFYARVTVVERDMLGDTADVRKGVPQGRHAHGLLMRGAQALDELFPGLLEQLVADGAVVFDGTDLSKLYFCMNGHLAVRAGASTGLRTYSMTRPFLECHVRRRVRAIPHLTVLDGHDIADICVTGRRRVSGARVVRRSDKATLELTADLVVDATGRGSRTPALLKGLGYQPAPEDEVVVDVMYASQLLRMPGHGLEEVASIVSPVPGRPTGAVLVKCENDTAFFTAFGMVGNDPPVDLPGMCEFAAGFMPGRLLAAVRAGEPMSPVAQHRLPSSRWRRYDRANGLPEGLLAVGDAVCSFNPIYGQGMTVAAMEALVLRDCLVGGLNRLPQRFFRAAAIPIGQAWQLTVGGDLSLPEVDGTPPLATRLLNGYMDRVLRAAEHDVAVFEQFARVAWLVDSPFKLLRPSMIRRALSTRRSQGQRGHDADRAPLASV</sequence>
<dbReference type="SUPFAM" id="SSF51905">
    <property type="entry name" value="FAD/NAD(P)-binding domain"/>
    <property type="match status" value="1"/>
</dbReference>
<accession>A0A7I7YLD4</accession>
<keyword evidence="3" id="KW-1185">Reference proteome</keyword>
<evidence type="ECO:0000256" key="1">
    <source>
        <dbReference type="SAM" id="MobiDB-lite"/>
    </source>
</evidence>
<dbReference type="AlphaFoldDB" id="A0A7I7YLD4"/>
<dbReference type="EMBL" id="AP022613">
    <property type="protein sequence ID" value="BBZ42469.1"/>
    <property type="molecule type" value="Genomic_DNA"/>
</dbReference>
<dbReference type="PANTHER" id="PTHR43422:SF3">
    <property type="entry name" value="THIAMINE THIAZOLE SYNTHASE"/>
    <property type="match status" value="1"/>
</dbReference>
<feature type="region of interest" description="Disordered" evidence="1">
    <location>
        <begin position="429"/>
        <end position="449"/>
    </location>
</feature>
<dbReference type="Gene3D" id="3.50.50.60">
    <property type="entry name" value="FAD/NAD(P)-binding domain"/>
    <property type="match status" value="2"/>
</dbReference>
<protein>
    <submittedName>
        <fullName evidence="2">Hydroxylase</fullName>
    </submittedName>
</protein>
<organism evidence="2 3">
    <name type="scientific">Mycobacterium conspicuum</name>
    <dbReference type="NCBI Taxonomy" id="44010"/>
    <lineage>
        <taxon>Bacteria</taxon>
        <taxon>Bacillati</taxon>
        <taxon>Actinomycetota</taxon>
        <taxon>Actinomycetes</taxon>
        <taxon>Mycobacteriales</taxon>
        <taxon>Mycobacteriaceae</taxon>
        <taxon>Mycobacterium</taxon>
    </lineage>
</organism>
<dbReference type="PANTHER" id="PTHR43422">
    <property type="entry name" value="THIAMINE THIAZOLE SYNTHASE"/>
    <property type="match status" value="1"/>
</dbReference>
<dbReference type="Proteomes" id="UP000467385">
    <property type="component" value="Chromosome"/>
</dbReference>
<evidence type="ECO:0000313" key="3">
    <source>
        <dbReference type="Proteomes" id="UP000467385"/>
    </source>
</evidence>
<gene>
    <name evidence="2" type="ORF">MCNS_55320</name>
</gene>
<reference evidence="2 3" key="1">
    <citation type="journal article" date="2019" name="Emerg. Microbes Infect.">
        <title>Comprehensive subspecies identification of 175 nontuberculous mycobacteria species based on 7547 genomic profiles.</title>
        <authorList>
            <person name="Matsumoto Y."/>
            <person name="Kinjo T."/>
            <person name="Motooka D."/>
            <person name="Nabeya D."/>
            <person name="Jung N."/>
            <person name="Uechi K."/>
            <person name="Horii T."/>
            <person name="Iida T."/>
            <person name="Fujita J."/>
            <person name="Nakamura S."/>
        </authorList>
    </citation>
    <scope>NUCLEOTIDE SEQUENCE [LARGE SCALE GENOMIC DNA]</scope>
    <source>
        <strain evidence="2 3">JCM 14738</strain>
    </source>
</reference>
<dbReference type="InterPro" id="IPR036188">
    <property type="entry name" value="FAD/NAD-bd_sf"/>
</dbReference>
<name>A0A7I7YLD4_9MYCO</name>
<proteinExistence type="predicted"/>